<dbReference type="GO" id="GO:0005737">
    <property type="term" value="C:cytoplasm"/>
    <property type="evidence" value="ECO:0007669"/>
    <property type="project" value="TreeGrafter"/>
</dbReference>
<dbReference type="PANTHER" id="PTHR47634:SF9">
    <property type="entry name" value="PROTEIN KINASE DOMAIN-CONTAINING PROTEIN-RELATED"/>
    <property type="match status" value="1"/>
</dbReference>
<protein>
    <recommendedName>
        <fullName evidence="1">non-specific serine/threonine protein kinase</fullName>
        <ecNumber evidence="1">2.7.11.1</ecNumber>
    </recommendedName>
</protein>
<dbReference type="PROSITE" id="PS00107">
    <property type="entry name" value="PROTEIN_KINASE_ATP"/>
    <property type="match status" value="1"/>
</dbReference>
<dbReference type="GO" id="GO:0050684">
    <property type="term" value="P:regulation of mRNA processing"/>
    <property type="evidence" value="ECO:0007669"/>
    <property type="project" value="TreeGrafter"/>
</dbReference>
<dbReference type="SUPFAM" id="SSF56112">
    <property type="entry name" value="Protein kinase-like (PK-like)"/>
    <property type="match status" value="1"/>
</dbReference>
<feature type="domain" description="Protein kinase" evidence="10">
    <location>
        <begin position="38"/>
        <end position="397"/>
    </location>
</feature>
<keyword evidence="12" id="KW-1185">Reference proteome</keyword>
<dbReference type="Proteomes" id="UP000886523">
    <property type="component" value="Unassembled WGS sequence"/>
</dbReference>
<dbReference type="EC" id="2.7.11.1" evidence="1"/>
<dbReference type="InterPro" id="IPR011009">
    <property type="entry name" value="Kinase-like_dom_sf"/>
</dbReference>
<evidence type="ECO:0000256" key="6">
    <source>
        <dbReference type="ARBA" id="ARBA00022840"/>
    </source>
</evidence>
<dbReference type="GO" id="GO:0004674">
    <property type="term" value="F:protein serine/threonine kinase activity"/>
    <property type="evidence" value="ECO:0007669"/>
    <property type="project" value="UniProtKB-KW"/>
</dbReference>
<evidence type="ECO:0000256" key="8">
    <source>
        <dbReference type="ARBA" id="ARBA00048679"/>
    </source>
</evidence>
<evidence type="ECO:0000313" key="12">
    <source>
        <dbReference type="Proteomes" id="UP000886523"/>
    </source>
</evidence>
<dbReference type="Pfam" id="PF00069">
    <property type="entry name" value="Pkinase"/>
    <property type="match status" value="2"/>
</dbReference>
<evidence type="ECO:0000259" key="10">
    <source>
        <dbReference type="PROSITE" id="PS50011"/>
    </source>
</evidence>
<evidence type="ECO:0000256" key="2">
    <source>
        <dbReference type="ARBA" id="ARBA00022527"/>
    </source>
</evidence>
<dbReference type="OrthoDB" id="5979581at2759"/>
<comment type="caution">
    <text evidence="11">The sequence shown here is derived from an EMBL/GenBank/DDBJ whole genome shotgun (WGS) entry which is preliminary data.</text>
</comment>
<dbReference type="GO" id="GO:0000245">
    <property type="term" value="P:spliceosomal complex assembly"/>
    <property type="evidence" value="ECO:0007669"/>
    <property type="project" value="TreeGrafter"/>
</dbReference>
<keyword evidence="3" id="KW-0808">Transferase</keyword>
<evidence type="ECO:0000256" key="5">
    <source>
        <dbReference type="ARBA" id="ARBA00022777"/>
    </source>
</evidence>
<dbReference type="Gene3D" id="1.10.510.10">
    <property type="entry name" value="Transferase(Phosphotransferase) domain 1"/>
    <property type="match status" value="1"/>
</dbReference>
<dbReference type="PANTHER" id="PTHR47634">
    <property type="entry name" value="PROTEIN KINASE DOMAIN-CONTAINING PROTEIN-RELATED"/>
    <property type="match status" value="1"/>
</dbReference>
<dbReference type="GO" id="GO:0005634">
    <property type="term" value="C:nucleus"/>
    <property type="evidence" value="ECO:0007669"/>
    <property type="project" value="TreeGrafter"/>
</dbReference>
<dbReference type="GO" id="GO:0005524">
    <property type="term" value="F:ATP binding"/>
    <property type="evidence" value="ECO:0007669"/>
    <property type="project" value="UniProtKB-UniRule"/>
</dbReference>
<dbReference type="InterPro" id="IPR000719">
    <property type="entry name" value="Prot_kinase_dom"/>
</dbReference>
<dbReference type="PROSITE" id="PS50011">
    <property type="entry name" value="PROTEIN_KINASE_DOM"/>
    <property type="match status" value="1"/>
</dbReference>
<evidence type="ECO:0000256" key="1">
    <source>
        <dbReference type="ARBA" id="ARBA00012513"/>
    </source>
</evidence>
<evidence type="ECO:0000256" key="7">
    <source>
        <dbReference type="ARBA" id="ARBA00047899"/>
    </source>
</evidence>
<evidence type="ECO:0000256" key="3">
    <source>
        <dbReference type="ARBA" id="ARBA00022679"/>
    </source>
</evidence>
<dbReference type="Gene3D" id="3.30.200.20">
    <property type="entry name" value="Phosphorylase Kinase, domain 1"/>
    <property type="match status" value="1"/>
</dbReference>
<name>A0A9P6DXG0_9AGAM</name>
<organism evidence="11 12">
    <name type="scientific">Hydnum rufescens UP504</name>
    <dbReference type="NCBI Taxonomy" id="1448309"/>
    <lineage>
        <taxon>Eukaryota</taxon>
        <taxon>Fungi</taxon>
        <taxon>Dikarya</taxon>
        <taxon>Basidiomycota</taxon>
        <taxon>Agaricomycotina</taxon>
        <taxon>Agaricomycetes</taxon>
        <taxon>Cantharellales</taxon>
        <taxon>Hydnaceae</taxon>
        <taxon>Hydnum</taxon>
    </lineage>
</organism>
<keyword evidence="5" id="KW-0418">Kinase</keyword>
<reference evidence="11" key="1">
    <citation type="journal article" date="2020" name="Nat. Commun.">
        <title>Large-scale genome sequencing of mycorrhizal fungi provides insights into the early evolution of symbiotic traits.</title>
        <authorList>
            <person name="Miyauchi S."/>
            <person name="Kiss E."/>
            <person name="Kuo A."/>
            <person name="Drula E."/>
            <person name="Kohler A."/>
            <person name="Sanchez-Garcia M."/>
            <person name="Morin E."/>
            <person name="Andreopoulos B."/>
            <person name="Barry K.W."/>
            <person name="Bonito G."/>
            <person name="Buee M."/>
            <person name="Carver A."/>
            <person name="Chen C."/>
            <person name="Cichocki N."/>
            <person name="Clum A."/>
            <person name="Culley D."/>
            <person name="Crous P.W."/>
            <person name="Fauchery L."/>
            <person name="Girlanda M."/>
            <person name="Hayes R.D."/>
            <person name="Keri Z."/>
            <person name="LaButti K."/>
            <person name="Lipzen A."/>
            <person name="Lombard V."/>
            <person name="Magnuson J."/>
            <person name="Maillard F."/>
            <person name="Murat C."/>
            <person name="Nolan M."/>
            <person name="Ohm R.A."/>
            <person name="Pangilinan J."/>
            <person name="Pereira M.F."/>
            <person name="Perotto S."/>
            <person name="Peter M."/>
            <person name="Pfister S."/>
            <person name="Riley R."/>
            <person name="Sitrit Y."/>
            <person name="Stielow J.B."/>
            <person name="Szollosi G."/>
            <person name="Zifcakova L."/>
            <person name="Stursova M."/>
            <person name="Spatafora J.W."/>
            <person name="Tedersoo L."/>
            <person name="Vaario L.M."/>
            <person name="Yamada A."/>
            <person name="Yan M."/>
            <person name="Wang P."/>
            <person name="Xu J."/>
            <person name="Bruns T."/>
            <person name="Baldrian P."/>
            <person name="Vilgalys R."/>
            <person name="Dunand C."/>
            <person name="Henrissat B."/>
            <person name="Grigoriev I.V."/>
            <person name="Hibbett D."/>
            <person name="Nagy L.G."/>
            <person name="Martin F.M."/>
        </authorList>
    </citation>
    <scope>NUCLEOTIDE SEQUENCE</scope>
    <source>
        <strain evidence="11">UP504</strain>
    </source>
</reference>
<comment type="catalytic activity">
    <reaction evidence="8">
        <text>L-seryl-[protein] + ATP = O-phospho-L-seryl-[protein] + ADP + H(+)</text>
        <dbReference type="Rhea" id="RHEA:17989"/>
        <dbReference type="Rhea" id="RHEA-COMP:9863"/>
        <dbReference type="Rhea" id="RHEA-COMP:11604"/>
        <dbReference type="ChEBI" id="CHEBI:15378"/>
        <dbReference type="ChEBI" id="CHEBI:29999"/>
        <dbReference type="ChEBI" id="CHEBI:30616"/>
        <dbReference type="ChEBI" id="CHEBI:83421"/>
        <dbReference type="ChEBI" id="CHEBI:456216"/>
        <dbReference type="EC" id="2.7.11.1"/>
    </reaction>
</comment>
<dbReference type="AlphaFoldDB" id="A0A9P6DXG0"/>
<dbReference type="SMART" id="SM00220">
    <property type="entry name" value="S_TKc"/>
    <property type="match status" value="1"/>
</dbReference>
<keyword evidence="2" id="KW-0723">Serine/threonine-protein kinase</keyword>
<sequence>MCSAGTTIFPEEPLLKTLEQGAGFFPARPGLVLDDGKYRILRKLGWGQHSSVWLVHGLQFTPKRFFAVKILTAAATHSHHAGHRHELELLDSIKDARFSYLARLHDDFELSGPHGQHLCLVMNLLGTSVQTLRMSTPTQTLAVHSVKTIIALLLEGLTELHNLGIVHTDIEADNILFRVNAQEAIIAPILASEPLAIEGSFELKGQSYPILHSQPITPCVRWDDDQLRAENWSISLINLGHGLHPGKDPLPIRVSPPELRSPEMILGAGYNTKLDIWALGCLTFELLTGVLLFAPEGNSDWSYEDDHLAKMHELTGDSFSKSFLDRAALSKDYFEPDGTLARIPDLTPTPIESILQQYSALLLEEDLKPAADFIRACIRIDPEERPPAETLVGHEWMRGALTCVGWRDVNALLGNNAEHSA</sequence>
<evidence type="ECO:0000256" key="4">
    <source>
        <dbReference type="ARBA" id="ARBA00022741"/>
    </source>
</evidence>
<keyword evidence="6 9" id="KW-0067">ATP-binding</keyword>
<dbReference type="InterPro" id="IPR051334">
    <property type="entry name" value="SRPK"/>
</dbReference>
<comment type="catalytic activity">
    <reaction evidence="7">
        <text>L-threonyl-[protein] + ATP = O-phospho-L-threonyl-[protein] + ADP + H(+)</text>
        <dbReference type="Rhea" id="RHEA:46608"/>
        <dbReference type="Rhea" id="RHEA-COMP:11060"/>
        <dbReference type="Rhea" id="RHEA-COMP:11605"/>
        <dbReference type="ChEBI" id="CHEBI:15378"/>
        <dbReference type="ChEBI" id="CHEBI:30013"/>
        <dbReference type="ChEBI" id="CHEBI:30616"/>
        <dbReference type="ChEBI" id="CHEBI:61977"/>
        <dbReference type="ChEBI" id="CHEBI:456216"/>
        <dbReference type="EC" id="2.7.11.1"/>
    </reaction>
</comment>
<dbReference type="InterPro" id="IPR017441">
    <property type="entry name" value="Protein_kinase_ATP_BS"/>
</dbReference>
<feature type="binding site" evidence="9">
    <location>
        <position position="69"/>
    </location>
    <ligand>
        <name>ATP</name>
        <dbReference type="ChEBI" id="CHEBI:30616"/>
    </ligand>
</feature>
<evidence type="ECO:0000313" key="11">
    <source>
        <dbReference type="EMBL" id="KAF9514809.1"/>
    </source>
</evidence>
<proteinExistence type="predicted"/>
<dbReference type="EMBL" id="MU128956">
    <property type="protein sequence ID" value="KAF9514809.1"/>
    <property type="molecule type" value="Genomic_DNA"/>
</dbReference>
<gene>
    <name evidence="11" type="ORF">BS47DRAFT_1328588</name>
</gene>
<keyword evidence="4 9" id="KW-0547">Nucleotide-binding</keyword>
<accession>A0A9P6DXG0</accession>
<evidence type="ECO:0000256" key="9">
    <source>
        <dbReference type="PROSITE-ProRule" id="PRU10141"/>
    </source>
</evidence>